<evidence type="ECO:0000313" key="7">
    <source>
        <dbReference type="EMBL" id="CED83786.1"/>
    </source>
</evidence>
<dbReference type="InterPro" id="IPR003021">
    <property type="entry name" value="Rad1_Rec1_Rad17"/>
</dbReference>
<dbReference type="GO" id="GO:0006281">
    <property type="term" value="P:DNA repair"/>
    <property type="evidence" value="ECO:0007669"/>
    <property type="project" value="UniProtKB-KW"/>
</dbReference>
<feature type="region of interest" description="Disordered" evidence="6">
    <location>
        <begin position="68"/>
        <end position="94"/>
    </location>
</feature>
<evidence type="ECO:0000256" key="2">
    <source>
        <dbReference type="ARBA" id="ARBA00010991"/>
    </source>
</evidence>
<dbReference type="GO" id="GO:0030896">
    <property type="term" value="C:checkpoint clamp complex"/>
    <property type="evidence" value="ECO:0007669"/>
    <property type="project" value="TreeGrafter"/>
</dbReference>
<dbReference type="GO" id="GO:0000077">
    <property type="term" value="P:DNA damage checkpoint signaling"/>
    <property type="evidence" value="ECO:0007669"/>
    <property type="project" value="InterPro"/>
</dbReference>
<evidence type="ECO:0000256" key="1">
    <source>
        <dbReference type="ARBA" id="ARBA00004123"/>
    </source>
</evidence>
<keyword evidence="5" id="KW-0539">Nucleus</keyword>
<reference evidence="7" key="1">
    <citation type="submission" date="2014-08" db="EMBL/GenBank/DDBJ databases">
        <authorList>
            <person name="Sharma Rahul"/>
            <person name="Thines Marco"/>
        </authorList>
    </citation>
    <scope>NUCLEOTIDE SEQUENCE</scope>
</reference>
<comment type="similarity">
    <text evidence="2">Belongs to the rad1 family.</text>
</comment>
<name>A0A0F7SQS1_PHARH</name>
<keyword evidence="4" id="KW-0234">DNA repair</keyword>
<dbReference type="Pfam" id="PF02144">
    <property type="entry name" value="Rad1"/>
    <property type="match status" value="1"/>
</dbReference>
<dbReference type="PANTHER" id="PTHR10870:SF0">
    <property type="entry name" value="CELL CYCLE CHECKPOINT PROTEIN RAD1"/>
    <property type="match status" value="1"/>
</dbReference>
<protein>
    <submittedName>
        <fullName evidence="7">Checkpoint 9-1-1 complex, RAD1 component</fullName>
    </submittedName>
</protein>
<evidence type="ECO:0000256" key="6">
    <source>
        <dbReference type="SAM" id="MobiDB-lite"/>
    </source>
</evidence>
<dbReference type="Gene3D" id="3.70.10.10">
    <property type="match status" value="1"/>
</dbReference>
<dbReference type="PRINTS" id="PR01245">
    <property type="entry name" value="RAD1REC1"/>
</dbReference>
<dbReference type="EMBL" id="LN483157">
    <property type="protein sequence ID" value="CED83786.1"/>
    <property type="molecule type" value="Genomic_DNA"/>
</dbReference>
<dbReference type="PANTHER" id="PTHR10870">
    <property type="entry name" value="CELL CYCLE CHECKPOINT PROTEIN RAD1"/>
    <property type="match status" value="1"/>
</dbReference>
<evidence type="ECO:0000256" key="4">
    <source>
        <dbReference type="ARBA" id="ARBA00023204"/>
    </source>
</evidence>
<evidence type="ECO:0000256" key="5">
    <source>
        <dbReference type="ARBA" id="ARBA00023242"/>
    </source>
</evidence>
<comment type="subcellular location">
    <subcellularLocation>
        <location evidence="1">Nucleus</location>
    </subcellularLocation>
</comment>
<organism evidence="7">
    <name type="scientific">Phaffia rhodozyma</name>
    <name type="common">Yeast</name>
    <name type="synonym">Xanthophyllomyces dendrorhous</name>
    <dbReference type="NCBI Taxonomy" id="264483"/>
    <lineage>
        <taxon>Eukaryota</taxon>
        <taxon>Fungi</taxon>
        <taxon>Dikarya</taxon>
        <taxon>Basidiomycota</taxon>
        <taxon>Agaricomycotina</taxon>
        <taxon>Tremellomycetes</taxon>
        <taxon>Cystofilobasidiales</taxon>
        <taxon>Mrakiaceae</taxon>
        <taxon>Phaffia</taxon>
    </lineage>
</organism>
<proteinExistence type="inferred from homology"/>
<evidence type="ECO:0000256" key="3">
    <source>
        <dbReference type="ARBA" id="ARBA00022763"/>
    </source>
</evidence>
<accession>A0A0F7SQS1</accession>
<feature type="region of interest" description="Disordered" evidence="6">
    <location>
        <begin position="115"/>
        <end position="147"/>
    </location>
</feature>
<dbReference type="AlphaFoldDB" id="A0A0F7SQS1"/>
<feature type="compositionally biased region" description="Basic and acidic residues" evidence="6">
    <location>
        <begin position="121"/>
        <end position="131"/>
    </location>
</feature>
<sequence length="376" mass="41459">MENDKQHVLIATLNDVRHFTTLLRCVAFQQRVKVIISEAGLSITVEEARTLKSTAYIPNNVFTTYTFNPPPSSDLDQTPLKSQDSSSPPPLPDAALEINLTHLIECLSIFGTVGSSTGGSDETKKGKSRDDGDSEDDFPGRKKDLMSGEAKGVRITAGRISWAGPGEPLELVLKDESSESAPTTVCSLSTSETDLADNIDLSPPDESSLHIICRASWLRDALSSLDASTDKVTFMSIVPETDYAGKSGKSKDPGVDFRIEADSTWGGVQMDFKNSQPLCLLFQRTESIRQTYRKSLLLRALRAITVSARVSIQLDTSGVFFMQCMVPSTIPLETTGVMNEEERLRRREIKERRKMGEINDGIVEFSMMCLEDMDED</sequence>
<keyword evidence="3" id="KW-0227">DNA damage</keyword>